<organism evidence="1 2">
    <name type="scientific">Mesorhizobium ventifaucium</name>
    <dbReference type="NCBI Taxonomy" id="666020"/>
    <lineage>
        <taxon>Bacteria</taxon>
        <taxon>Pseudomonadati</taxon>
        <taxon>Pseudomonadota</taxon>
        <taxon>Alphaproteobacteria</taxon>
        <taxon>Hyphomicrobiales</taxon>
        <taxon>Phyllobacteriaceae</taxon>
        <taxon>Mesorhizobium</taxon>
    </lineage>
</organism>
<evidence type="ECO:0000313" key="1">
    <source>
        <dbReference type="EMBL" id="CAH2401367.1"/>
    </source>
</evidence>
<reference evidence="1" key="1">
    <citation type="submission" date="2022-03" db="EMBL/GenBank/DDBJ databases">
        <authorList>
            <person name="Brunel B."/>
        </authorList>
    </citation>
    <scope>NUCLEOTIDE SEQUENCE</scope>
    <source>
        <strain evidence="1">STM4922sample</strain>
    </source>
</reference>
<evidence type="ECO:0000313" key="2">
    <source>
        <dbReference type="Proteomes" id="UP001152604"/>
    </source>
</evidence>
<dbReference type="EMBL" id="CAKXZS010000023">
    <property type="protein sequence ID" value="CAH2401367.1"/>
    <property type="molecule type" value="Genomic_DNA"/>
</dbReference>
<accession>A0ABN8JV82</accession>
<name>A0ABN8JV82_9HYPH</name>
<comment type="caution">
    <text evidence="1">The sequence shown here is derived from an EMBL/GenBank/DDBJ whole genome shotgun (WGS) entry which is preliminary data.</text>
</comment>
<protein>
    <submittedName>
        <fullName evidence="1">Uncharacterized protein</fullName>
    </submittedName>
</protein>
<keyword evidence="2" id="KW-1185">Reference proteome</keyword>
<gene>
    <name evidence="1" type="ORF">MES4922_30043</name>
</gene>
<proteinExistence type="predicted"/>
<sequence length="64" mass="7190">MPLCLKPERLAPRNSVGSAYTFGAGRIKTPTFQSVFPVYGSFCLRDFGRFPLRRQLSLLSPANR</sequence>
<dbReference type="Proteomes" id="UP001152604">
    <property type="component" value="Unassembled WGS sequence"/>
</dbReference>